<feature type="domain" description="HTH cro/C1-type" evidence="1">
    <location>
        <begin position="9"/>
        <end position="63"/>
    </location>
</feature>
<dbReference type="AlphaFoldDB" id="A0A556S926"/>
<dbReference type="CDD" id="cd00093">
    <property type="entry name" value="HTH_XRE"/>
    <property type="match status" value="1"/>
</dbReference>
<dbReference type="Proteomes" id="UP000319483">
    <property type="component" value="Unassembled WGS sequence"/>
</dbReference>
<reference evidence="2 3" key="1">
    <citation type="submission" date="2019-07" db="EMBL/GenBank/DDBJ databases">
        <title>Gilliamella genomes.</title>
        <authorList>
            <person name="Zheng H."/>
        </authorList>
    </citation>
    <scope>NUCLEOTIDE SEQUENCE [LARGE SCALE GENOMIC DNA]</scope>
    <source>
        <strain evidence="2 3">W8127</strain>
    </source>
</reference>
<protein>
    <submittedName>
        <fullName evidence="2">Helix-turn-helix transcriptional regulator</fullName>
    </submittedName>
</protein>
<evidence type="ECO:0000313" key="3">
    <source>
        <dbReference type="Proteomes" id="UP000319483"/>
    </source>
</evidence>
<sequence>MATKLGKLIRKLRIDHGTTLRKMAETLGISSAYLSAIELGKRAVPNDFLHKLKESYALSESDYKELKDSVESFSSHFTVNLDSANARQKDVFIEFARMLDNLDSKDLEKINSVLENKNNE</sequence>
<evidence type="ECO:0000259" key="1">
    <source>
        <dbReference type="PROSITE" id="PS50943"/>
    </source>
</evidence>
<dbReference type="EMBL" id="VMHM01000015">
    <property type="protein sequence ID" value="TSJ97630.1"/>
    <property type="molecule type" value="Genomic_DNA"/>
</dbReference>
<dbReference type="Pfam" id="PF12844">
    <property type="entry name" value="HTH_19"/>
    <property type="match status" value="1"/>
</dbReference>
<dbReference type="SMART" id="SM00530">
    <property type="entry name" value="HTH_XRE"/>
    <property type="match status" value="1"/>
</dbReference>
<proteinExistence type="predicted"/>
<dbReference type="GO" id="GO:0003677">
    <property type="term" value="F:DNA binding"/>
    <property type="evidence" value="ECO:0007669"/>
    <property type="project" value="InterPro"/>
</dbReference>
<dbReference type="SUPFAM" id="SSF47413">
    <property type="entry name" value="lambda repressor-like DNA-binding domains"/>
    <property type="match status" value="1"/>
</dbReference>
<dbReference type="RefSeq" id="WP_065579630.1">
    <property type="nucleotide sequence ID" value="NZ_JBHZLC010000014.1"/>
</dbReference>
<name>A0A556S926_9GAMM</name>
<dbReference type="PROSITE" id="PS50943">
    <property type="entry name" value="HTH_CROC1"/>
    <property type="match status" value="1"/>
</dbReference>
<comment type="caution">
    <text evidence="2">The sequence shown here is derived from an EMBL/GenBank/DDBJ whole genome shotgun (WGS) entry which is preliminary data.</text>
</comment>
<organism evidence="2 3">
    <name type="scientific">Gilliamella apicola</name>
    <dbReference type="NCBI Taxonomy" id="1196095"/>
    <lineage>
        <taxon>Bacteria</taxon>
        <taxon>Pseudomonadati</taxon>
        <taxon>Pseudomonadota</taxon>
        <taxon>Gammaproteobacteria</taxon>
        <taxon>Orbales</taxon>
        <taxon>Orbaceae</taxon>
        <taxon>Gilliamella</taxon>
    </lineage>
</organism>
<evidence type="ECO:0000313" key="2">
    <source>
        <dbReference type="EMBL" id="TSJ97630.1"/>
    </source>
</evidence>
<dbReference type="Gene3D" id="1.10.260.40">
    <property type="entry name" value="lambda repressor-like DNA-binding domains"/>
    <property type="match status" value="1"/>
</dbReference>
<dbReference type="InterPro" id="IPR001387">
    <property type="entry name" value="Cro/C1-type_HTH"/>
</dbReference>
<dbReference type="InterPro" id="IPR010982">
    <property type="entry name" value="Lambda_DNA-bd_dom_sf"/>
</dbReference>
<accession>A0A556S926</accession>
<gene>
    <name evidence="2" type="ORF">FPQ15_11010</name>
</gene>